<dbReference type="PANTHER" id="PTHR31458:SF2">
    <property type="entry name" value="POLYGALACTURONASE 1 BETA-LIKE PROTEIN 2"/>
    <property type="match status" value="1"/>
</dbReference>
<evidence type="ECO:0000256" key="7">
    <source>
        <dbReference type="SAM" id="SignalP"/>
    </source>
</evidence>
<gene>
    <name evidence="9" type="ORF">RHSIM_Rhsim12G0118900</name>
</gene>
<evidence type="ECO:0000256" key="1">
    <source>
        <dbReference type="ARBA" id="ARBA00004191"/>
    </source>
</evidence>
<keyword evidence="3" id="KW-0134">Cell wall</keyword>
<dbReference type="Proteomes" id="UP000626092">
    <property type="component" value="Unassembled WGS sequence"/>
</dbReference>
<feature type="chain" id="PRO_5032294965" description="BURP domain-containing protein" evidence="7">
    <location>
        <begin position="32"/>
        <end position="202"/>
    </location>
</feature>
<evidence type="ECO:0000259" key="8">
    <source>
        <dbReference type="PROSITE" id="PS51277"/>
    </source>
</evidence>
<evidence type="ECO:0000256" key="4">
    <source>
        <dbReference type="ARBA" id="ARBA00022523"/>
    </source>
</evidence>
<evidence type="ECO:0000256" key="5">
    <source>
        <dbReference type="ARBA" id="ARBA00022729"/>
    </source>
</evidence>
<comment type="subcellular location">
    <subcellularLocation>
        <location evidence="1">Secreted</location>
        <location evidence="1">Cell wall</location>
    </subcellularLocation>
    <subcellularLocation>
        <location evidence="2">Secreted</location>
        <location evidence="2">Extracellular space</location>
        <location evidence="2">Apoplast</location>
    </subcellularLocation>
</comment>
<dbReference type="EMBL" id="WJXA01000012">
    <property type="protein sequence ID" value="KAF7123850.1"/>
    <property type="molecule type" value="Genomic_DNA"/>
</dbReference>
<feature type="signal peptide" evidence="7">
    <location>
        <begin position="1"/>
        <end position="31"/>
    </location>
</feature>
<dbReference type="PANTHER" id="PTHR31458">
    <property type="entry name" value="POLYGALACTURONASE 1 BETA-LIKE PROTEIN 2"/>
    <property type="match status" value="1"/>
</dbReference>
<sequence>MHKLNHMTPLSLLVYSSFLFFLLSYPDVGDAGATANPFTSPKASLIRYWKIQISNDLPKPCLGKHDNNIDSYPNYGDQPNVDDDVYEKYDQSNIVNDGFKNDKSSPANSFKYDKSNPTNAFKYDKLSPANEFKYDKLSPAKAFKYDKSSTSSMGMMMMGGKVVSKWVEPGKFFRERMLKAGTIMPMPDIKDKMPKRSFLHQG</sequence>
<dbReference type="PROSITE" id="PS51277">
    <property type="entry name" value="BURP"/>
    <property type="match status" value="1"/>
</dbReference>
<keyword evidence="5 7" id="KW-0732">Signal</keyword>
<organism evidence="9 10">
    <name type="scientific">Rhododendron simsii</name>
    <name type="common">Sims's rhododendron</name>
    <dbReference type="NCBI Taxonomy" id="118357"/>
    <lineage>
        <taxon>Eukaryota</taxon>
        <taxon>Viridiplantae</taxon>
        <taxon>Streptophyta</taxon>
        <taxon>Embryophyta</taxon>
        <taxon>Tracheophyta</taxon>
        <taxon>Spermatophyta</taxon>
        <taxon>Magnoliopsida</taxon>
        <taxon>eudicotyledons</taxon>
        <taxon>Gunneridae</taxon>
        <taxon>Pentapetalae</taxon>
        <taxon>asterids</taxon>
        <taxon>Ericales</taxon>
        <taxon>Ericaceae</taxon>
        <taxon>Ericoideae</taxon>
        <taxon>Rhodoreae</taxon>
        <taxon>Rhododendron</taxon>
    </lineage>
</organism>
<evidence type="ECO:0000256" key="6">
    <source>
        <dbReference type="ARBA" id="ARBA00023180"/>
    </source>
</evidence>
<keyword evidence="10" id="KW-1185">Reference proteome</keyword>
<evidence type="ECO:0000313" key="9">
    <source>
        <dbReference type="EMBL" id="KAF7123850.1"/>
    </source>
</evidence>
<comment type="caution">
    <text evidence="9">The sequence shown here is derived from an EMBL/GenBank/DDBJ whole genome shotgun (WGS) entry which is preliminary data.</text>
</comment>
<keyword evidence="3" id="KW-0964">Secreted</keyword>
<dbReference type="InterPro" id="IPR051897">
    <property type="entry name" value="PG-associated_BURP"/>
</dbReference>
<dbReference type="GO" id="GO:0048046">
    <property type="term" value="C:apoplast"/>
    <property type="evidence" value="ECO:0007669"/>
    <property type="project" value="UniProtKB-SubCell"/>
</dbReference>
<protein>
    <recommendedName>
        <fullName evidence="8">BURP domain-containing protein</fullName>
    </recommendedName>
</protein>
<dbReference type="InterPro" id="IPR004873">
    <property type="entry name" value="BURP_dom"/>
</dbReference>
<dbReference type="AlphaFoldDB" id="A0A834G311"/>
<dbReference type="OrthoDB" id="994587at2759"/>
<evidence type="ECO:0000256" key="2">
    <source>
        <dbReference type="ARBA" id="ARBA00004271"/>
    </source>
</evidence>
<name>A0A834G311_RHOSS</name>
<proteinExistence type="predicted"/>
<evidence type="ECO:0000256" key="3">
    <source>
        <dbReference type="ARBA" id="ARBA00022512"/>
    </source>
</evidence>
<evidence type="ECO:0000313" key="10">
    <source>
        <dbReference type="Proteomes" id="UP000626092"/>
    </source>
</evidence>
<feature type="domain" description="BURP" evidence="8">
    <location>
        <begin position="172"/>
        <end position="202"/>
    </location>
</feature>
<reference evidence="9" key="1">
    <citation type="submission" date="2019-11" db="EMBL/GenBank/DDBJ databases">
        <authorList>
            <person name="Liu Y."/>
            <person name="Hou J."/>
            <person name="Li T.-Q."/>
            <person name="Guan C.-H."/>
            <person name="Wu X."/>
            <person name="Wu H.-Z."/>
            <person name="Ling F."/>
            <person name="Zhang R."/>
            <person name="Shi X.-G."/>
            <person name="Ren J.-P."/>
            <person name="Chen E.-F."/>
            <person name="Sun J.-M."/>
        </authorList>
    </citation>
    <scope>NUCLEOTIDE SEQUENCE</scope>
    <source>
        <strain evidence="9">Adult_tree_wgs_1</strain>
        <tissue evidence="9">Leaves</tissue>
    </source>
</reference>
<accession>A0A834G311</accession>
<keyword evidence="6" id="KW-0325">Glycoprotein</keyword>
<keyword evidence="4" id="KW-0052">Apoplast</keyword>